<dbReference type="Proteomes" id="UP000824881">
    <property type="component" value="Unassembled WGS sequence"/>
</dbReference>
<dbReference type="EMBL" id="WQMT02000003">
    <property type="protein sequence ID" value="KAG9224787.1"/>
    <property type="molecule type" value="Genomic_DNA"/>
</dbReference>
<keyword evidence="2" id="KW-1185">Reference proteome</keyword>
<protein>
    <submittedName>
        <fullName evidence="1">Uncharacterized protein</fullName>
    </submittedName>
</protein>
<name>A0ACB7J2I3_PLECO</name>
<organism evidence="1 2">
    <name type="scientific">Pleurotus cornucopiae</name>
    <name type="common">Cornucopia mushroom</name>
    <dbReference type="NCBI Taxonomy" id="5321"/>
    <lineage>
        <taxon>Eukaryota</taxon>
        <taxon>Fungi</taxon>
        <taxon>Dikarya</taxon>
        <taxon>Basidiomycota</taxon>
        <taxon>Agaricomycotina</taxon>
        <taxon>Agaricomycetes</taxon>
        <taxon>Agaricomycetidae</taxon>
        <taxon>Agaricales</taxon>
        <taxon>Pleurotineae</taxon>
        <taxon>Pleurotaceae</taxon>
        <taxon>Pleurotus</taxon>
    </lineage>
</organism>
<evidence type="ECO:0000313" key="1">
    <source>
        <dbReference type="EMBL" id="KAG9224787.1"/>
    </source>
</evidence>
<evidence type="ECO:0000313" key="2">
    <source>
        <dbReference type="Proteomes" id="UP000824881"/>
    </source>
</evidence>
<proteinExistence type="predicted"/>
<comment type="caution">
    <text evidence="1">The sequence shown here is derived from an EMBL/GenBank/DDBJ whole genome shotgun (WGS) entry which is preliminary data.</text>
</comment>
<reference evidence="1 2" key="1">
    <citation type="journal article" date="2021" name="Appl. Environ. Microbiol.">
        <title>Genetic linkage and physical mapping for an oyster mushroom Pleurotus cornucopiae and QTL analysis for the trait cap color.</title>
        <authorList>
            <person name="Zhang Y."/>
            <person name="Gao W."/>
            <person name="Sonnenberg A."/>
            <person name="Chen Q."/>
            <person name="Zhang J."/>
            <person name="Huang C."/>
        </authorList>
    </citation>
    <scope>NUCLEOTIDE SEQUENCE [LARGE SCALE GENOMIC DNA]</scope>
    <source>
        <strain evidence="1">CCMSSC00406</strain>
    </source>
</reference>
<sequence>MGARESTGRSGGEAQENDSELIDYYQLLEIEESATGDEIKASHPFMTIDYQLMTYYDDIEGATKRFAALQQAYEASAWVLSDEQERAWYDSHKARLIPEPDAETVFEGIRKGAPPSRARDRGLTVRHLAQFFDATKWPDFDDGDNSFFTIYRNLFHRLASEEAMFADHVEFPSFGYSTWPWAAEKNDSPEAVRHFYNGWINFATSKDFAWMDQWNLSEAPDRRIRRAMEKDNKKARDNARREYNDTIRSLTKFLRKRDPRYKVHLATKSQASTQPAASGTSTPKKQATSWADYVEQDWQKINRERHDADLDWAAAETEDPEEWECVACRKLFRSEAAWSSHERSKKHMKEVERLKREMLAEDEELALEETEQLDELESFSEPDIPGDEVDNSETGGESASLGTIDTALEEAGLPVPRPDEDYYTQAAPPAVEASIQHPTISPDGNTDNIPTNEGEETHETVPTKRDKRRARQAKRAEAQKGEAPNPTDAQVQHRCNICKSGFPSKTKLFSHIKASGHAAATPEYKDPNPNPKKTKKGKR</sequence>
<gene>
    <name evidence="1" type="ORF">CCMSSC00406_0002062</name>
</gene>
<accession>A0ACB7J2I3</accession>